<dbReference type="EMBL" id="LZYO01000119">
    <property type="protein sequence ID" value="ODH31221.1"/>
    <property type="molecule type" value="Genomic_DNA"/>
</dbReference>
<protein>
    <submittedName>
        <fullName evidence="2">Uncharacterized protein</fullName>
    </submittedName>
</protein>
<evidence type="ECO:0000313" key="2">
    <source>
        <dbReference type="EMBL" id="ODH31221.1"/>
    </source>
</evidence>
<accession>A0A1D2JFS2</accession>
<feature type="compositionally biased region" description="Basic and acidic residues" evidence="1">
    <location>
        <begin position="43"/>
        <end position="58"/>
    </location>
</feature>
<feature type="region of interest" description="Disordered" evidence="1">
    <location>
        <begin position="1"/>
        <end position="68"/>
    </location>
</feature>
<name>A0A1D2JFS2_PARBR</name>
<feature type="region of interest" description="Disordered" evidence="1">
    <location>
        <begin position="94"/>
        <end position="134"/>
    </location>
</feature>
<gene>
    <name evidence="2" type="ORF">ACO22_03476</name>
</gene>
<dbReference type="VEuPathDB" id="FungiDB:PADG_00817"/>
<comment type="caution">
    <text evidence="2">The sequence shown here is derived from an EMBL/GenBank/DDBJ whole genome shotgun (WGS) entry which is preliminary data.</text>
</comment>
<feature type="compositionally biased region" description="Basic residues" evidence="1">
    <location>
        <begin position="7"/>
        <end position="24"/>
    </location>
</feature>
<proteinExistence type="predicted"/>
<dbReference type="VEuPathDB" id="FungiDB:PABG_02325"/>
<evidence type="ECO:0000313" key="3">
    <source>
        <dbReference type="Proteomes" id="UP000242814"/>
    </source>
</evidence>
<feature type="compositionally biased region" description="Basic and acidic residues" evidence="1">
    <location>
        <begin position="98"/>
        <end position="115"/>
    </location>
</feature>
<dbReference type="AlphaFoldDB" id="A0A1D2JFS2"/>
<evidence type="ECO:0000256" key="1">
    <source>
        <dbReference type="SAM" id="MobiDB-lite"/>
    </source>
</evidence>
<organism evidence="2 3">
    <name type="scientific">Paracoccidioides brasiliensis</name>
    <dbReference type="NCBI Taxonomy" id="121759"/>
    <lineage>
        <taxon>Eukaryota</taxon>
        <taxon>Fungi</taxon>
        <taxon>Dikarya</taxon>
        <taxon>Ascomycota</taxon>
        <taxon>Pezizomycotina</taxon>
        <taxon>Eurotiomycetes</taxon>
        <taxon>Eurotiomycetidae</taxon>
        <taxon>Onygenales</taxon>
        <taxon>Ajellomycetaceae</taxon>
        <taxon>Paracoccidioides</taxon>
    </lineage>
</organism>
<dbReference type="Proteomes" id="UP000242814">
    <property type="component" value="Unassembled WGS sequence"/>
</dbReference>
<sequence length="134" mass="14456">MNTKPKPVVKKTKSPGKRATKKAQPKVSQVVLDGEDAVLDIDATPKPEERQKKPEASRVRKKPQPAVAPVVMEGKTSQQAVVSVAPEVEDAVLGNDTLEEKTEKTKSEESKKEATARSSPTGKRMKMGAVQGLL</sequence>
<reference evidence="2 3" key="1">
    <citation type="submission" date="2016-06" db="EMBL/GenBank/DDBJ databases">
        <authorList>
            <person name="Kjaerup R.B."/>
            <person name="Dalgaard T.S."/>
            <person name="Juul-Madsen H.R."/>
        </authorList>
    </citation>
    <scope>NUCLEOTIDE SEQUENCE [LARGE SCALE GENOMIC DNA]</scope>
    <source>
        <strain evidence="2 3">Pb300</strain>
    </source>
</reference>